<name>A0A218Z9E0_9HELO</name>
<evidence type="ECO:0000256" key="1">
    <source>
        <dbReference type="ARBA" id="ARBA00001971"/>
    </source>
</evidence>
<organism evidence="7 8">
    <name type="scientific">Diplocarpon coronariae</name>
    <dbReference type="NCBI Taxonomy" id="2795749"/>
    <lineage>
        <taxon>Eukaryota</taxon>
        <taxon>Fungi</taxon>
        <taxon>Dikarya</taxon>
        <taxon>Ascomycota</taxon>
        <taxon>Pezizomycotina</taxon>
        <taxon>Leotiomycetes</taxon>
        <taxon>Helotiales</taxon>
        <taxon>Drepanopezizaceae</taxon>
        <taxon>Diplocarpon</taxon>
    </lineage>
</organism>
<dbReference type="InterPro" id="IPR002401">
    <property type="entry name" value="Cyt_P450_E_grp-I"/>
</dbReference>
<evidence type="ECO:0000256" key="2">
    <source>
        <dbReference type="ARBA" id="ARBA00010617"/>
    </source>
</evidence>
<gene>
    <name evidence="7" type="ORF">B2J93_5708</name>
</gene>
<keyword evidence="6" id="KW-1133">Transmembrane helix</keyword>
<keyword evidence="6" id="KW-0812">Transmembrane</keyword>
<comment type="similarity">
    <text evidence="2">Belongs to the cytochrome P450 family.</text>
</comment>
<dbReference type="GO" id="GO:0020037">
    <property type="term" value="F:heme binding"/>
    <property type="evidence" value="ECO:0007669"/>
    <property type="project" value="InterPro"/>
</dbReference>
<sequence length="545" mass="61552">MSGYFFFTLFDFGASTYLLLLSSITTALYVLYRYLLPKPIPGIPYNKRAIKSLLGDVLPMLKHIGETQELYTWITAQNVKLNSPIIQLFARPFSKPWVIVTDWREAQDILLRRTKEFDRSNFFGDIFTAAPHIYNACLDMLQLWERKSEIAKEHPFNAPGDIYRAALDAVWFMVFGANLSNSTTKASLRNLLSAKTIELPSDIDAEAPIIDAPLPPCMQSVITLSESLETSLKSPLPVLAHWFLRQTPAMRKAIAVKDKFIKEEIDKTIARFAGKQEKDMDVRCAMDDILRRETLLADKDGREPMFHSRSMYDEIFGFVVGAHDTTATTLTWALKLFADNPDVQGKFRSEIQSAQNAAVSENRIPSVEEITKTNIPYMDAVVEEIVRCSLTEATIARTAMADVEVLGHRIPKGTDVFLMGNGPSFFSPAFQIHDKLRSQTCLSAKERVGSWDPEDMAVFNPERWLAEEDGTKVFNAAAGPLLTFGLGPRGCYGRRMAYLEMKIFLTLIVWTFELQRCPAGLSGYAAVDKLTHAPRQCYVRLRRVE</sequence>
<protein>
    <recommendedName>
        <fullName evidence="9">Cytochrome P450 monooxygenase</fullName>
    </recommendedName>
</protein>
<dbReference type="Gene3D" id="1.10.630.10">
    <property type="entry name" value="Cytochrome P450"/>
    <property type="match status" value="1"/>
</dbReference>
<dbReference type="GO" id="GO:0005506">
    <property type="term" value="F:iron ion binding"/>
    <property type="evidence" value="ECO:0007669"/>
    <property type="project" value="InterPro"/>
</dbReference>
<keyword evidence="4 5" id="KW-0408">Iron</keyword>
<dbReference type="InterPro" id="IPR050121">
    <property type="entry name" value="Cytochrome_P450_monoxygenase"/>
</dbReference>
<accession>A0A218Z9E0</accession>
<evidence type="ECO:0000256" key="3">
    <source>
        <dbReference type="ARBA" id="ARBA00022723"/>
    </source>
</evidence>
<keyword evidence="5" id="KW-0349">Heme</keyword>
<evidence type="ECO:0000313" key="8">
    <source>
        <dbReference type="Proteomes" id="UP000242519"/>
    </source>
</evidence>
<dbReference type="SUPFAM" id="SSF48264">
    <property type="entry name" value="Cytochrome P450"/>
    <property type="match status" value="1"/>
</dbReference>
<evidence type="ECO:0000313" key="7">
    <source>
        <dbReference type="EMBL" id="OWP04689.1"/>
    </source>
</evidence>
<dbReference type="Pfam" id="PF00067">
    <property type="entry name" value="p450"/>
    <property type="match status" value="2"/>
</dbReference>
<dbReference type="PANTHER" id="PTHR24305">
    <property type="entry name" value="CYTOCHROME P450"/>
    <property type="match status" value="1"/>
</dbReference>
<keyword evidence="3 5" id="KW-0479">Metal-binding</keyword>
<dbReference type="InterPro" id="IPR001128">
    <property type="entry name" value="Cyt_P450"/>
</dbReference>
<dbReference type="InterPro" id="IPR036396">
    <property type="entry name" value="Cyt_P450_sf"/>
</dbReference>
<dbReference type="STRING" id="503106.A0A218Z9E0"/>
<dbReference type="GO" id="GO:0004497">
    <property type="term" value="F:monooxygenase activity"/>
    <property type="evidence" value="ECO:0007669"/>
    <property type="project" value="InterPro"/>
</dbReference>
<keyword evidence="6" id="KW-0472">Membrane</keyword>
<proteinExistence type="inferred from homology"/>
<evidence type="ECO:0000256" key="5">
    <source>
        <dbReference type="PIRSR" id="PIRSR602401-1"/>
    </source>
</evidence>
<dbReference type="AlphaFoldDB" id="A0A218Z9E0"/>
<dbReference type="PANTHER" id="PTHR24305:SF232">
    <property type="entry name" value="P450, PUTATIVE (EUROFUNG)-RELATED"/>
    <property type="match status" value="1"/>
</dbReference>
<feature type="binding site" description="axial binding residue" evidence="5">
    <location>
        <position position="491"/>
    </location>
    <ligand>
        <name>heme</name>
        <dbReference type="ChEBI" id="CHEBI:30413"/>
    </ligand>
    <ligandPart>
        <name>Fe</name>
        <dbReference type="ChEBI" id="CHEBI:18248"/>
    </ligandPart>
</feature>
<keyword evidence="8" id="KW-1185">Reference proteome</keyword>
<dbReference type="EMBL" id="MZNU01000095">
    <property type="protein sequence ID" value="OWP04689.1"/>
    <property type="molecule type" value="Genomic_DNA"/>
</dbReference>
<dbReference type="GO" id="GO:0016705">
    <property type="term" value="F:oxidoreductase activity, acting on paired donors, with incorporation or reduction of molecular oxygen"/>
    <property type="evidence" value="ECO:0007669"/>
    <property type="project" value="InterPro"/>
</dbReference>
<dbReference type="OrthoDB" id="1470350at2759"/>
<dbReference type="PRINTS" id="PR00385">
    <property type="entry name" value="P450"/>
</dbReference>
<dbReference type="InParanoid" id="A0A218Z9E0"/>
<evidence type="ECO:0000256" key="6">
    <source>
        <dbReference type="SAM" id="Phobius"/>
    </source>
</evidence>
<comment type="cofactor">
    <cofactor evidence="1 5">
        <name>heme</name>
        <dbReference type="ChEBI" id="CHEBI:30413"/>
    </cofactor>
</comment>
<dbReference type="PRINTS" id="PR00463">
    <property type="entry name" value="EP450I"/>
</dbReference>
<comment type="caution">
    <text evidence="7">The sequence shown here is derived from an EMBL/GenBank/DDBJ whole genome shotgun (WGS) entry which is preliminary data.</text>
</comment>
<dbReference type="Proteomes" id="UP000242519">
    <property type="component" value="Unassembled WGS sequence"/>
</dbReference>
<reference evidence="7 8" key="1">
    <citation type="submission" date="2017-04" db="EMBL/GenBank/DDBJ databases">
        <title>Draft genome sequence of Marssonina coronaria NL1: causal agent of apple blotch.</title>
        <authorList>
            <person name="Cheng Q."/>
        </authorList>
    </citation>
    <scope>NUCLEOTIDE SEQUENCE [LARGE SCALE GENOMIC DNA]</scope>
    <source>
        <strain evidence="7 8">NL1</strain>
    </source>
</reference>
<evidence type="ECO:0000256" key="4">
    <source>
        <dbReference type="ARBA" id="ARBA00023004"/>
    </source>
</evidence>
<evidence type="ECO:0008006" key="9">
    <source>
        <dbReference type="Google" id="ProtNLM"/>
    </source>
</evidence>
<feature type="transmembrane region" description="Helical" evidence="6">
    <location>
        <begin position="12"/>
        <end position="32"/>
    </location>
</feature>